<comment type="catalytic activity">
    <reaction evidence="9">
        <text>a cytidine in 18S rRNA + acetyl-CoA + ATP + H2O = an N(4)-acetylcytidine in 18S rRNA + ADP + phosphate + CoA + H(+)</text>
        <dbReference type="Rhea" id="RHEA:51424"/>
        <dbReference type="Rhea" id="RHEA-COMP:13575"/>
        <dbReference type="Rhea" id="RHEA-COMP:13576"/>
        <dbReference type="ChEBI" id="CHEBI:15377"/>
        <dbReference type="ChEBI" id="CHEBI:15378"/>
        <dbReference type="ChEBI" id="CHEBI:30616"/>
        <dbReference type="ChEBI" id="CHEBI:43474"/>
        <dbReference type="ChEBI" id="CHEBI:57287"/>
        <dbReference type="ChEBI" id="CHEBI:57288"/>
        <dbReference type="ChEBI" id="CHEBI:74900"/>
        <dbReference type="ChEBI" id="CHEBI:82748"/>
        <dbReference type="ChEBI" id="CHEBI:456216"/>
    </reaction>
</comment>
<keyword evidence="11" id="KW-0472">Membrane</keyword>
<feature type="domain" description="TcmA/NAT10 helicase" evidence="13">
    <location>
        <begin position="285"/>
        <end position="511"/>
    </location>
</feature>
<dbReference type="GO" id="GO:0051392">
    <property type="term" value="F:tRNA cytidine N4-acetyltransferase activity"/>
    <property type="evidence" value="ECO:0007669"/>
    <property type="project" value="RHEA"/>
</dbReference>
<comment type="function">
    <text evidence="9">RNA cytidine acetyltransferase with specificity toward both 18S rRNA and tRNAs. Catalyzes the formation of N(4)-acetylcytidine (ac4C) in 18S rRNA. Required for early nucleolar cleavages of precursor rRNA at sites A0, A1 and A2 during 18S rRNA synthesis. Catalyzes the formation of ac4C in serine and leucine tRNAs. Requires a tRNA-binding adapter protein for full tRNA acetyltransferase activity but not for 18S rRNA acetylation.</text>
</comment>
<dbReference type="EMBL" id="GL378391">
    <property type="protein sequence ID" value="EFJ41690.1"/>
    <property type="molecule type" value="Genomic_DNA"/>
</dbReference>
<dbReference type="Pfam" id="PF13725">
    <property type="entry name" value="tRNA_bind_2"/>
    <property type="match status" value="1"/>
</dbReference>
<feature type="domain" description="TmcA/NAT10 N-terminal" evidence="14">
    <location>
        <begin position="5"/>
        <end position="200"/>
    </location>
</feature>
<evidence type="ECO:0000259" key="14">
    <source>
        <dbReference type="Pfam" id="PF08351"/>
    </source>
</evidence>
<evidence type="ECO:0000256" key="7">
    <source>
        <dbReference type="ARBA" id="ARBA00023242"/>
    </source>
</evidence>
<dbReference type="Pfam" id="PF05127">
    <property type="entry name" value="NAT10_TcmA_helicase"/>
    <property type="match status" value="1"/>
</dbReference>
<dbReference type="RefSeq" id="XP_002957192.1">
    <property type="nucleotide sequence ID" value="XM_002957146.1"/>
</dbReference>
<feature type="region of interest" description="Disordered" evidence="10">
    <location>
        <begin position="450"/>
        <end position="482"/>
    </location>
</feature>
<feature type="domain" description="Possible tRNA binding" evidence="16">
    <location>
        <begin position="742"/>
        <end position="962"/>
    </location>
</feature>
<feature type="transmembrane region" description="Helical" evidence="11">
    <location>
        <begin position="295"/>
        <end position="314"/>
    </location>
</feature>
<dbReference type="CDD" id="cd19094">
    <property type="entry name" value="AKR_Tas-like"/>
    <property type="match status" value="1"/>
</dbReference>
<feature type="binding site" evidence="9">
    <location>
        <position position="493"/>
    </location>
    <ligand>
        <name>ATP</name>
        <dbReference type="ChEBI" id="CHEBI:30616"/>
    </ligand>
</feature>
<dbReference type="PANTHER" id="PTHR10925:SF5">
    <property type="entry name" value="RNA CYTIDINE ACETYLTRANSFERASE"/>
    <property type="match status" value="1"/>
</dbReference>
<name>D8UF13_VOLCA</name>
<dbReference type="STRING" id="3068.D8UF13"/>
<gene>
    <name evidence="17" type="ORF">VOLCADRAFT_98273</name>
</gene>
<dbReference type="InterPro" id="IPR013562">
    <property type="entry name" value="TmcA/NAT10_N"/>
</dbReference>
<feature type="binding site" evidence="9">
    <location>
        <begin position="290"/>
        <end position="299"/>
    </location>
    <ligand>
        <name>ATP</name>
        <dbReference type="ChEBI" id="CHEBI:30616"/>
    </ligand>
</feature>
<dbReference type="Pfam" id="PF13718">
    <property type="entry name" value="GNAT_acetyltr_2"/>
    <property type="match status" value="2"/>
</dbReference>
<dbReference type="InterPro" id="IPR007807">
    <property type="entry name" value="TcmA/NAT10_helicase"/>
</dbReference>
<comment type="similarity">
    <text evidence="9">Belongs to the RNA cytidine acetyltransferase family. NAT10 subfamily.</text>
</comment>
<evidence type="ECO:0000256" key="5">
    <source>
        <dbReference type="ARBA" id="ARBA00022741"/>
    </source>
</evidence>
<feature type="compositionally biased region" description="Basic and acidic residues" evidence="10">
    <location>
        <begin position="1007"/>
        <end position="1017"/>
    </location>
</feature>
<dbReference type="GO" id="GO:0000049">
    <property type="term" value="F:tRNA binding"/>
    <property type="evidence" value="ECO:0007669"/>
    <property type="project" value="TreeGrafter"/>
</dbReference>
<evidence type="ECO:0000256" key="2">
    <source>
        <dbReference type="ARBA" id="ARBA00022552"/>
    </source>
</evidence>
<keyword evidence="5 9" id="KW-0547">Nucleotide-binding</keyword>
<dbReference type="Gene3D" id="3.40.630.30">
    <property type="match status" value="1"/>
</dbReference>
<dbReference type="EC" id="2.3.1.-" evidence="9"/>
<keyword evidence="11" id="KW-1133">Transmembrane helix</keyword>
<dbReference type="PRINTS" id="PR00069">
    <property type="entry name" value="ALDKETRDTASE"/>
</dbReference>
<dbReference type="Pfam" id="PF08351">
    <property type="entry name" value="TmcA_N"/>
    <property type="match status" value="1"/>
</dbReference>
<feature type="domain" description="NADP-dependent oxidoreductase" evidence="12">
    <location>
        <begin position="1115"/>
        <end position="1436"/>
    </location>
</feature>
<reference evidence="17 18" key="1">
    <citation type="journal article" date="2010" name="Science">
        <title>Genomic analysis of organismal complexity in the multicellular green alga Volvox carteri.</title>
        <authorList>
            <person name="Prochnik S.E."/>
            <person name="Umen J."/>
            <person name="Nedelcu A.M."/>
            <person name="Hallmann A."/>
            <person name="Miller S.M."/>
            <person name="Nishii I."/>
            <person name="Ferris P."/>
            <person name="Kuo A."/>
            <person name="Mitros T."/>
            <person name="Fritz-Laylin L.K."/>
            <person name="Hellsten U."/>
            <person name="Chapman J."/>
            <person name="Simakov O."/>
            <person name="Rensing S.A."/>
            <person name="Terry A."/>
            <person name="Pangilinan J."/>
            <person name="Kapitonov V."/>
            <person name="Jurka J."/>
            <person name="Salamov A."/>
            <person name="Shapiro H."/>
            <person name="Schmutz J."/>
            <person name="Grimwood J."/>
            <person name="Lindquist E."/>
            <person name="Lucas S."/>
            <person name="Grigoriev I.V."/>
            <person name="Schmitt R."/>
            <person name="Kirk D."/>
            <person name="Rokhsar D.S."/>
        </authorList>
    </citation>
    <scope>NUCLEOTIDE SEQUENCE [LARGE SCALE GENOMIC DNA]</scope>
    <source>
        <strain evidence="18">f. Nagariensis / Eve</strain>
    </source>
</reference>
<evidence type="ECO:0000256" key="9">
    <source>
        <dbReference type="HAMAP-Rule" id="MF_03211"/>
    </source>
</evidence>
<dbReference type="InterPro" id="IPR027992">
    <property type="entry name" value="tRNA_bind_dom"/>
</dbReference>
<dbReference type="GO" id="GO:0005730">
    <property type="term" value="C:nucleolus"/>
    <property type="evidence" value="ECO:0007669"/>
    <property type="project" value="UniProtKB-SubCell"/>
</dbReference>
<dbReference type="PANTHER" id="PTHR10925">
    <property type="entry name" value="N-ACETYLTRANSFERASE 10"/>
    <property type="match status" value="1"/>
</dbReference>
<feature type="binding site" evidence="9">
    <location>
        <begin position="653"/>
        <end position="655"/>
    </location>
    <ligand>
        <name>acetyl-CoA</name>
        <dbReference type="ChEBI" id="CHEBI:57288"/>
    </ligand>
</feature>
<evidence type="ECO:0000313" key="17">
    <source>
        <dbReference type="EMBL" id="EFJ41690.1"/>
    </source>
</evidence>
<evidence type="ECO:0000256" key="4">
    <source>
        <dbReference type="ARBA" id="ARBA00022694"/>
    </source>
</evidence>
<feature type="binding site" evidence="9">
    <location>
        <begin position="660"/>
        <end position="666"/>
    </location>
    <ligand>
        <name>acetyl-CoA</name>
        <dbReference type="ChEBI" id="CHEBI:57288"/>
    </ligand>
</feature>
<evidence type="ECO:0000256" key="6">
    <source>
        <dbReference type="ARBA" id="ARBA00022840"/>
    </source>
</evidence>
<evidence type="ECO:0000259" key="13">
    <source>
        <dbReference type="Pfam" id="PF05127"/>
    </source>
</evidence>
<dbReference type="HAMAP" id="MF_03211">
    <property type="entry name" value="RNA_acetyltr_Nat10"/>
    <property type="match status" value="1"/>
</dbReference>
<dbReference type="SUPFAM" id="SSF51430">
    <property type="entry name" value="NAD(P)-linked oxidoreductase"/>
    <property type="match status" value="1"/>
</dbReference>
<dbReference type="InterPro" id="IPR020471">
    <property type="entry name" value="AKR"/>
</dbReference>
<keyword evidence="18" id="KW-1185">Reference proteome</keyword>
<dbReference type="Pfam" id="PF00248">
    <property type="entry name" value="Aldo_ket_red"/>
    <property type="match status" value="1"/>
</dbReference>
<dbReference type="eggNOG" id="KOG1575">
    <property type="taxonomic scope" value="Eukaryota"/>
</dbReference>
<dbReference type="GO" id="GO:1904812">
    <property type="term" value="P:rRNA acetylation involved in maturation of SSU-rRNA"/>
    <property type="evidence" value="ECO:0007669"/>
    <property type="project" value="InterPro"/>
</dbReference>
<feature type="binding site" evidence="9">
    <location>
        <position position="704"/>
    </location>
    <ligand>
        <name>acetyl-CoA</name>
        <dbReference type="ChEBI" id="CHEBI:57288"/>
    </ligand>
</feature>
<dbReference type="GO" id="GO:0030686">
    <property type="term" value="C:90S preribosome"/>
    <property type="evidence" value="ECO:0007669"/>
    <property type="project" value="TreeGrafter"/>
</dbReference>
<dbReference type="Gene3D" id="3.20.20.100">
    <property type="entry name" value="NADP-dependent oxidoreductase domain"/>
    <property type="match status" value="1"/>
</dbReference>
<proteinExistence type="inferred from homology"/>
<dbReference type="GeneID" id="9626688"/>
<dbReference type="GO" id="GO:1990883">
    <property type="term" value="F:18S rRNA cytidine N-acetyltransferase activity"/>
    <property type="evidence" value="ECO:0007669"/>
    <property type="project" value="TreeGrafter"/>
</dbReference>
<feature type="domain" description="N-acetyltransferase" evidence="15">
    <location>
        <begin position="689"/>
        <end position="732"/>
    </location>
</feature>
<dbReference type="Gene3D" id="3.40.50.300">
    <property type="entry name" value="P-loop containing nucleotide triphosphate hydrolases"/>
    <property type="match status" value="1"/>
</dbReference>
<dbReference type="FunCoup" id="D8UF13">
    <property type="interactions" value="1678"/>
</dbReference>
<dbReference type="InterPro" id="IPR036812">
    <property type="entry name" value="NAD(P)_OxRdtase_dom_sf"/>
</dbReference>
<dbReference type="OrthoDB" id="10067491at2759"/>
<keyword evidence="11" id="KW-0812">Transmembrane</keyword>
<keyword evidence="4 9" id="KW-0819">tRNA processing</keyword>
<keyword evidence="2 9" id="KW-0698">rRNA processing</keyword>
<evidence type="ECO:0000256" key="11">
    <source>
        <dbReference type="SAM" id="Phobius"/>
    </source>
</evidence>
<keyword evidence="6 9" id="KW-0067">ATP-binding</keyword>
<protein>
    <recommendedName>
        <fullName evidence="9">RNA cytidine acetyltransferase</fullName>
        <ecNumber evidence="9">2.3.1.-</ecNumber>
    </recommendedName>
    <alternativeName>
        <fullName evidence="9">18S rRNA cytosine acetyltransferase</fullName>
    </alternativeName>
</protein>
<dbReference type="KEGG" id="vcn:VOLCADRAFT_98273"/>
<evidence type="ECO:0000313" key="18">
    <source>
        <dbReference type="Proteomes" id="UP000001058"/>
    </source>
</evidence>
<dbReference type="GO" id="GO:0016491">
    <property type="term" value="F:oxidoreductase activity"/>
    <property type="evidence" value="ECO:0007669"/>
    <property type="project" value="InterPro"/>
</dbReference>
<evidence type="ECO:0000256" key="3">
    <source>
        <dbReference type="ARBA" id="ARBA00022679"/>
    </source>
</evidence>
<dbReference type="GO" id="GO:0051391">
    <property type="term" value="P:tRNA acetylation"/>
    <property type="evidence" value="ECO:0007669"/>
    <property type="project" value="UniProtKB-UniRule"/>
</dbReference>
<organism evidence="18">
    <name type="scientific">Volvox carteri f. nagariensis</name>
    <dbReference type="NCBI Taxonomy" id="3068"/>
    <lineage>
        <taxon>Eukaryota</taxon>
        <taxon>Viridiplantae</taxon>
        <taxon>Chlorophyta</taxon>
        <taxon>core chlorophytes</taxon>
        <taxon>Chlorophyceae</taxon>
        <taxon>CS clade</taxon>
        <taxon>Chlamydomonadales</taxon>
        <taxon>Volvocaceae</taxon>
        <taxon>Volvox</taxon>
    </lineage>
</organism>
<evidence type="ECO:0000259" key="12">
    <source>
        <dbReference type="Pfam" id="PF00248"/>
    </source>
</evidence>
<evidence type="ECO:0000256" key="1">
    <source>
        <dbReference type="ARBA" id="ARBA00004604"/>
    </source>
</evidence>
<dbReference type="InterPro" id="IPR033688">
    <property type="entry name" value="NAT10"/>
</dbReference>
<evidence type="ECO:0000256" key="10">
    <source>
        <dbReference type="SAM" id="MobiDB-lite"/>
    </source>
</evidence>
<keyword evidence="3 9" id="KW-0808">Transferase</keyword>
<keyword evidence="7 9" id="KW-0539">Nucleus</keyword>
<dbReference type="FunFam" id="3.40.630.30:FF:000019">
    <property type="entry name" value="RNA cytidine acetyltransferase"/>
    <property type="match status" value="1"/>
</dbReference>
<sequence length="1484" mass="161050">MRKKVDARIRTLIENCAKTRQRALLVLVGDKGRDQVVNLHYMLSKASVKARPSVLWCYKKDLQLSSHRKKRMRQIRKMAQRGLLDPEKEDPFALFVASTNIRYCYYHETQNILGNTYGMAVLQDFEAVTPNLLARSLETVEGGGLVVMLLSNLTSLTQLYGMTMDVHSRFRTESHQDVVGRFNERLVLSLASCPHCLLLDDELNVLPTSSLIRFIEPLATLPDGTPLEDPGRAAREELRELTNSLADTQPAGSLVGRCRTLDQARAVVTFLDAASEKTLRSTVALTASRGRGKSAALGLAIAGALALGYSNIFVTAPSPENLRTLFEFVFKHPYSTRKYQGLDSLEYKEHIDYDLVESTNPSFGKAIVRVNVFRSHRQTVQYIQPQHHAKLAQAELLVIDEAAAIPLPVVRQLLGPYLVFLCSTVNGYEGTGRSLSLKLIQQLREQGAKIGGPAPGSAAAGGGSGGGGQEGGSGGGGGGGRVFREVQLEEPIRYAPGDPIESWLHELLCLDAGQHMPKPPPKLPHPSDCELFLVERDTLFSYHKASEKFLQQMVALFVASHYKNTPNDLLLMSDAPAHQLFVLLAPVDQTSNTMPHILAAAQVALEGSISKRSAVNSLAKGELPQGDLIPWTVSQQFQDPDFPALSGGRVVRIAVHPELGRAGYGSRVLELLRRYYQGELTSLDEQDDGVSYGLTQQLYSFWRKAGYEPLYLRQSPSDTTGEHTCVMVRPLEHPDVQGGGAWLGPFVQDFKSRFMSLLGSAFREMPPALALSILDPRLTWSEAEGQPVVQEGVVVMRGDGTPLDVYDLKRLQRRLAYCSSLVDYHLVLDLLPPLARAYLRGRLPVSLSYGQAAILVVLGLQQRELGALEDGLGLPANQLLALFNKAMRKMYGCLRAAKEAAVARTLPAVRQAPELAPHEVSLDDDLDEAAAAERAKLRERYLRPEDLTQFAIRGGEEDIAAALGGKAPAAGGLVSVKGGAGEGGGSGSGKAGGDVMLYKKKGGGGKGGDKKGAEKGPRIGGGKGGLKKNKYGAAPSLGGGDGEAGRSDCGGDRGWNTGNQDLNYAPCVTVQSHCWRLQKICRLAEETPAFFVWPTDTNFGTFMHTHRHVCCSQSIGCMLFGESTSYSAAERLLGMCMDAGVNFFDTPAEMYPVPQRADTQGTSEEYLGRWLRSSGVRREEVLVASKVAGPSGQMTWIRGGPHRVDADNIRRVSPKEALDGTLRRLGVDYVDLYQIHWPDRYVPMFGDSEYEPSYAFDGAVPLEEQLGALGRAVREGKVRYVGLSNETPWGLCKALSAASLDSSLPRVVSLQNAYSLTCRTFDSGGLAEICHLEDVGLMSYSPLAMGLLTGKYLAPDGGPPTARLNRYRGRYAEAESRYGPKPNVLQSVTAYCRLAADASLTPTQLALRFVLSRPMVACAVVGATSEEQLAELLAAAVPAPPPAAGGSSGLGSGWGECRSGSEWLPEEVLREIDRIHARFPNPTP</sequence>
<dbReference type="InterPro" id="IPR027417">
    <property type="entry name" value="P-loop_NTPase"/>
</dbReference>
<keyword evidence="8 9" id="KW-0012">Acyltransferase</keyword>
<dbReference type="eggNOG" id="KOG2036">
    <property type="taxonomic scope" value="Eukaryota"/>
</dbReference>
<dbReference type="InParanoid" id="D8UF13"/>
<comment type="subcellular location">
    <subcellularLocation>
        <location evidence="1 9">Nucleus</location>
        <location evidence="1 9">Nucleolus</location>
    </subcellularLocation>
</comment>
<dbReference type="Proteomes" id="UP000001058">
    <property type="component" value="Unassembled WGS sequence"/>
</dbReference>
<dbReference type="InterPro" id="IPR000182">
    <property type="entry name" value="GNAT_dom"/>
</dbReference>
<evidence type="ECO:0000256" key="8">
    <source>
        <dbReference type="ARBA" id="ARBA00023315"/>
    </source>
</evidence>
<comment type="catalytic activity">
    <reaction evidence="9">
        <text>a cytidine in tRNA + acetyl-CoA + ATP + H2O = an N(4)-acetylcytidine in tRNA + ADP + phosphate + CoA + H(+)</text>
        <dbReference type="Rhea" id="RHEA:53876"/>
        <dbReference type="Rhea" id="RHEA-COMP:13670"/>
        <dbReference type="Rhea" id="RHEA-COMP:13671"/>
        <dbReference type="ChEBI" id="CHEBI:15377"/>
        <dbReference type="ChEBI" id="CHEBI:15378"/>
        <dbReference type="ChEBI" id="CHEBI:30616"/>
        <dbReference type="ChEBI" id="CHEBI:43474"/>
        <dbReference type="ChEBI" id="CHEBI:57287"/>
        <dbReference type="ChEBI" id="CHEBI:57288"/>
        <dbReference type="ChEBI" id="CHEBI:74900"/>
        <dbReference type="ChEBI" id="CHEBI:82748"/>
        <dbReference type="ChEBI" id="CHEBI:456216"/>
    </reaction>
</comment>
<feature type="domain" description="N-acetyltransferase" evidence="15">
    <location>
        <begin position="552"/>
        <end position="687"/>
    </location>
</feature>
<feature type="compositionally biased region" description="Gly residues" evidence="10">
    <location>
        <begin position="450"/>
        <end position="481"/>
    </location>
</feature>
<dbReference type="InterPro" id="IPR023210">
    <property type="entry name" value="NADP_OxRdtase_dom"/>
</dbReference>
<dbReference type="GO" id="GO:0005524">
    <property type="term" value="F:ATP binding"/>
    <property type="evidence" value="ECO:0007669"/>
    <property type="project" value="UniProtKB-UniRule"/>
</dbReference>
<evidence type="ECO:0000259" key="15">
    <source>
        <dbReference type="Pfam" id="PF13718"/>
    </source>
</evidence>
<feature type="region of interest" description="Disordered" evidence="10">
    <location>
        <begin position="1002"/>
        <end position="1047"/>
    </location>
</feature>
<dbReference type="Gene3D" id="3.40.50.11040">
    <property type="match status" value="1"/>
</dbReference>
<dbReference type="InterPro" id="IPR032672">
    <property type="entry name" value="TmcA/NAT10/Kre33"/>
</dbReference>
<accession>D8UF13</accession>
<evidence type="ECO:0000259" key="16">
    <source>
        <dbReference type="Pfam" id="PF13725"/>
    </source>
</evidence>